<evidence type="ECO:0000256" key="1">
    <source>
        <dbReference type="SAM" id="MobiDB-lite"/>
    </source>
</evidence>
<name>W8RP30_9RHOB</name>
<organism evidence="2 3">
    <name type="scientific">Roseicyclus elongatus DSM 19469</name>
    <dbReference type="NCBI Taxonomy" id="1294273"/>
    <lineage>
        <taxon>Bacteria</taxon>
        <taxon>Pseudomonadati</taxon>
        <taxon>Pseudomonadota</taxon>
        <taxon>Alphaproteobacteria</taxon>
        <taxon>Rhodobacterales</taxon>
        <taxon>Roseobacteraceae</taxon>
        <taxon>Roseicyclus</taxon>
    </lineage>
</organism>
<protein>
    <submittedName>
        <fullName evidence="2">Uncharacterized protein</fullName>
    </submittedName>
</protein>
<sequence>MVAPRRRATRPVVERRGRGRTADTIRDMMRFVDHSSHWKQARRLSGRPKMAHRLAAGDHRQVGSLRPSKGRTDPLVTMACH</sequence>
<evidence type="ECO:0000313" key="3">
    <source>
        <dbReference type="Proteomes" id="UP000019593"/>
    </source>
</evidence>
<feature type="region of interest" description="Disordered" evidence="1">
    <location>
        <begin position="58"/>
        <end position="81"/>
    </location>
</feature>
<keyword evidence="3" id="KW-1185">Reference proteome</keyword>
<dbReference type="KEGG" id="red:roselon_00320"/>
<accession>W8RP30</accession>
<dbReference type="STRING" id="1294273.roselon_00320"/>
<reference evidence="2 3" key="1">
    <citation type="submission" date="2013-03" db="EMBL/GenBank/DDBJ databases">
        <authorList>
            <person name="Fiebig A."/>
            <person name="Goeker M."/>
            <person name="Klenk H.-P.P."/>
        </authorList>
    </citation>
    <scope>NUCLEOTIDE SEQUENCE [LARGE SCALE GENOMIC DNA]</scope>
    <source>
        <strain evidence="3">DSM 19469</strain>
    </source>
</reference>
<dbReference type="EMBL" id="CP004372">
    <property type="protein sequence ID" value="AHM02773.1"/>
    <property type="molecule type" value="Genomic_DNA"/>
</dbReference>
<dbReference type="HOGENOM" id="CLU_2571686_0_0_5"/>
<evidence type="ECO:0000313" key="2">
    <source>
        <dbReference type="EMBL" id="AHM02773.1"/>
    </source>
</evidence>
<proteinExistence type="predicted"/>
<dbReference type="AlphaFoldDB" id="W8RP30"/>
<dbReference type="Proteomes" id="UP000019593">
    <property type="component" value="Chromosome"/>
</dbReference>
<gene>
    <name evidence="2" type="ORF">roselon_00320</name>
</gene>